<keyword evidence="6 17" id="KW-0479">Metal-binding</keyword>
<dbReference type="FunFam" id="2.70.150.10:FF:000002">
    <property type="entry name" value="Copper-transporting ATPase 1, putative"/>
    <property type="match status" value="1"/>
</dbReference>
<dbReference type="GO" id="GO:0043682">
    <property type="term" value="F:P-type divalent copper transporter activity"/>
    <property type="evidence" value="ECO:0007669"/>
    <property type="project" value="TreeGrafter"/>
</dbReference>
<evidence type="ECO:0000256" key="4">
    <source>
        <dbReference type="ARBA" id="ARBA00022448"/>
    </source>
</evidence>
<dbReference type="InterPro" id="IPR044492">
    <property type="entry name" value="P_typ_ATPase_HD_dom"/>
</dbReference>
<dbReference type="NCBIfam" id="TIGR01525">
    <property type="entry name" value="ATPase-IB_hvy"/>
    <property type="match status" value="1"/>
</dbReference>
<organism evidence="19 20">
    <name type="scientific">Pararge aegeria aegeria</name>
    <dbReference type="NCBI Taxonomy" id="348720"/>
    <lineage>
        <taxon>Eukaryota</taxon>
        <taxon>Metazoa</taxon>
        <taxon>Ecdysozoa</taxon>
        <taxon>Arthropoda</taxon>
        <taxon>Hexapoda</taxon>
        <taxon>Insecta</taxon>
        <taxon>Pterygota</taxon>
        <taxon>Neoptera</taxon>
        <taxon>Endopterygota</taxon>
        <taxon>Lepidoptera</taxon>
        <taxon>Glossata</taxon>
        <taxon>Ditrysia</taxon>
        <taxon>Papilionoidea</taxon>
        <taxon>Nymphalidae</taxon>
        <taxon>Satyrinae</taxon>
        <taxon>Satyrini</taxon>
        <taxon>Parargina</taxon>
        <taxon>Pararge</taxon>
    </lineage>
</organism>
<keyword evidence="12" id="KW-1278">Translocase</keyword>
<evidence type="ECO:0000256" key="3">
    <source>
        <dbReference type="ARBA" id="ARBA00012517"/>
    </source>
</evidence>
<dbReference type="GO" id="GO:0140581">
    <property type="term" value="F:P-type monovalent copper transporter activity"/>
    <property type="evidence" value="ECO:0007669"/>
    <property type="project" value="UniProtKB-EC"/>
</dbReference>
<dbReference type="GO" id="GO:0005802">
    <property type="term" value="C:trans-Golgi network"/>
    <property type="evidence" value="ECO:0007669"/>
    <property type="project" value="TreeGrafter"/>
</dbReference>
<evidence type="ECO:0000256" key="2">
    <source>
        <dbReference type="ARBA" id="ARBA00006024"/>
    </source>
</evidence>
<accession>A0A8S4S5C3</accession>
<dbReference type="PROSITE" id="PS01047">
    <property type="entry name" value="HMA_1"/>
    <property type="match status" value="2"/>
</dbReference>
<dbReference type="CDD" id="cd00371">
    <property type="entry name" value="HMA"/>
    <property type="match status" value="3"/>
</dbReference>
<evidence type="ECO:0000256" key="15">
    <source>
        <dbReference type="ARBA" id="ARBA00023065"/>
    </source>
</evidence>
<evidence type="ECO:0000256" key="10">
    <source>
        <dbReference type="ARBA" id="ARBA00022840"/>
    </source>
</evidence>
<dbReference type="Pfam" id="PF00403">
    <property type="entry name" value="HMA"/>
    <property type="match status" value="3"/>
</dbReference>
<keyword evidence="14" id="KW-0186">Copper</keyword>
<feature type="transmembrane region" description="Helical" evidence="17">
    <location>
        <begin position="954"/>
        <end position="976"/>
    </location>
</feature>
<keyword evidence="4" id="KW-0813">Transport</keyword>
<dbReference type="NCBIfam" id="TIGR01494">
    <property type="entry name" value="ATPase_P-type"/>
    <property type="match status" value="1"/>
</dbReference>
<dbReference type="SUPFAM" id="SSF81653">
    <property type="entry name" value="Calcium ATPase, transduction domain A"/>
    <property type="match status" value="1"/>
</dbReference>
<dbReference type="Gene3D" id="3.40.1110.10">
    <property type="entry name" value="Calcium-transporting ATPase, cytoplasmic domain N"/>
    <property type="match status" value="1"/>
</dbReference>
<comment type="subcellular location">
    <subcellularLocation>
        <location evidence="1">Golgi apparatus</location>
        <location evidence="1">trans-Golgi network membrane</location>
        <topology evidence="1">Multi-pass membrane protein</topology>
    </subcellularLocation>
    <subcellularLocation>
        <location evidence="17">Membrane</location>
    </subcellularLocation>
</comment>
<dbReference type="SUPFAM" id="SSF55008">
    <property type="entry name" value="HMA, heavy metal-associated domain"/>
    <property type="match status" value="3"/>
</dbReference>
<evidence type="ECO:0000256" key="14">
    <source>
        <dbReference type="ARBA" id="ARBA00023008"/>
    </source>
</evidence>
<keyword evidence="5 17" id="KW-0812">Transmembrane</keyword>
<dbReference type="InterPro" id="IPR006122">
    <property type="entry name" value="HMA_Cu_ion-bd"/>
</dbReference>
<feature type="transmembrane region" description="Helical" evidence="17">
    <location>
        <begin position="556"/>
        <end position="578"/>
    </location>
</feature>
<dbReference type="PRINTS" id="PR00942">
    <property type="entry name" value="CUATPASEI"/>
</dbReference>
<feature type="transmembrane region" description="Helical" evidence="17">
    <location>
        <begin position="604"/>
        <end position="628"/>
    </location>
</feature>
<dbReference type="GO" id="GO:0015677">
    <property type="term" value="P:copper ion import"/>
    <property type="evidence" value="ECO:0007669"/>
    <property type="project" value="TreeGrafter"/>
</dbReference>
<dbReference type="Proteomes" id="UP000838756">
    <property type="component" value="Unassembled WGS sequence"/>
</dbReference>
<dbReference type="GO" id="GO:0005507">
    <property type="term" value="F:copper ion binding"/>
    <property type="evidence" value="ECO:0007669"/>
    <property type="project" value="InterPro"/>
</dbReference>
<name>A0A8S4S5C3_9NEOP</name>
<dbReference type="PANTHER" id="PTHR43520:SF8">
    <property type="entry name" value="P-TYPE CU(+) TRANSPORTER"/>
    <property type="match status" value="1"/>
</dbReference>
<dbReference type="InterPro" id="IPR027256">
    <property type="entry name" value="P-typ_ATPase_IB"/>
</dbReference>
<dbReference type="EC" id="7.2.2.8" evidence="3"/>
<feature type="transmembrane region" description="Helical" evidence="17">
    <location>
        <begin position="368"/>
        <end position="389"/>
    </location>
</feature>
<dbReference type="InterPro" id="IPR023298">
    <property type="entry name" value="ATPase_P-typ_TM_dom_sf"/>
</dbReference>
<dbReference type="SUPFAM" id="SSF56784">
    <property type="entry name" value="HAD-like"/>
    <property type="match status" value="1"/>
</dbReference>
<feature type="transmembrane region" description="Helical" evidence="17">
    <location>
        <begin position="982"/>
        <end position="1003"/>
    </location>
</feature>
<dbReference type="InterPro" id="IPR036412">
    <property type="entry name" value="HAD-like_sf"/>
</dbReference>
<evidence type="ECO:0000256" key="16">
    <source>
        <dbReference type="ARBA" id="ARBA00023136"/>
    </source>
</evidence>
<dbReference type="InterPro" id="IPR023299">
    <property type="entry name" value="ATPase_P-typ_cyto_dom_N"/>
</dbReference>
<dbReference type="InterPro" id="IPR001757">
    <property type="entry name" value="P_typ_ATPase"/>
</dbReference>
<evidence type="ECO:0000256" key="13">
    <source>
        <dbReference type="ARBA" id="ARBA00022989"/>
    </source>
</evidence>
<gene>
    <name evidence="19" type="primary">jg10174</name>
    <name evidence="19" type="ORF">PAEG_LOCUS22435</name>
</gene>
<dbReference type="GO" id="GO:0005886">
    <property type="term" value="C:plasma membrane"/>
    <property type="evidence" value="ECO:0007669"/>
    <property type="project" value="TreeGrafter"/>
</dbReference>
<sequence>MNDKGSGVDNHLDSYKWQLIKISNQRYFCGNVNTKRRESAPELVAVRVPINGMTCQSCVRSIEGSVRELSGIHHVKVELSEHAGYFRYDPRTCSVEIIRSHIEDMGFEAPTDSTDDETRNLLPREIPTDLLIDMTASGPPGDSTALIAVVGMTCQSCVNTIEDVAQVKSEQGSGDRIKISPAKSKTQANGTLPSTQEGTEISRCTLEVRGMTCASCVAAIEKHCSKMHGVHSIVIALLAAKAEVRYEPAKISASAIAESITDLGFPSELISDSGAPKDLTILIKGMTCASCVNKIEKTVLKLNGVVSCSIALTTSKGKVKYDPEIIGARKICDVVNELGFEATAVSSHNRGTSNYLEHKEEIRKWRNAFLVSLIFGAPCMAAMTYFMVLMGRAHDPRHMCCVLPGLSLENLLMFLLATPVQGKTSEALSKLLSLKPTEAVLVTLDQEGREIGEKSIPVDLVERGDVLKVVPGAKIPVDGKVMTGQSTCDESLITGESMPVAKTKDSLVIGGSINQHGALLMRATHTGEASTLAQIVRLVEDAQSSKAPVQRLADTIAGYFVPMVVFLSVLTLVCWIISGALDINRIKVITPKIYLDSGFSDWELIIQTAFHFALSVLAIACPCALGLATPTAVMVATGVGAKLGLLIKGAEPLENAHKVKTVIFDKTGTITRGSTSVARVSLLTGEPSTLPEVLACILSAELNSEHPVASDKDYPSMNLGSTIYFFWEGSTIQLHGVPVEIVGGGGDAALSSAQAAQRLHAVIRPHGADHEEVEQLVLIGNREWMARNGVSVPRRVHETLQRDEELGRTAVLAAINDQLVCTIGVSDEVKPEAHLAVYCLKRVGLEVCLLTGDNRKTAVAIARQVGITKVYAEVLPSHKVAKIQKLQEKGQKVAMVGDGVNDSPALAQADVGIAIASGTDVAVEAADLVLMRNDLLDVVACLELSRTTVRRIRLNFLFASVYNLLGIPKSVGTVFFSGPWMASAAMAMSSVSVVCSSLLLRTFKKPSPEQLRTTEYLQSIHLEELDSVSVHRGLDEKVDPNDRGTALAKLFHRSKASDGCLLREEEDMLTVSFIPKRPTRDQPSINE</sequence>
<evidence type="ECO:0000256" key="17">
    <source>
        <dbReference type="RuleBase" id="RU362081"/>
    </source>
</evidence>
<evidence type="ECO:0000256" key="9">
    <source>
        <dbReference type="ARBA" id="ARBA00022796"/>
    </source>
</evidence>
<comment type="caution">
    <text evidence="19">The sequence shown here is derived from an EMBL/GenBank/DDBJ whole genome shotgun (WGS) entry which is preliminary data.</text>
</comment>
<keyword evidence="11" id="KW-0460">Magnesium</keyword>
<comment type="similarity">
    <text evidence="2 17">Belongs to the cation transport ATPase (P-type) (TC 3.A.3) family. Type IB subfamily.</text>
</comment>
<dbReference type="PROSITE" id="PS00154">
    <property type="entry name" value="ATPASE_E1_E2"/>
    <property type="match status" value="1"/>
</dbReference>
<dbReference type="SFLD" id="SFLDG00002">
    <property type="entry name" value="C1.7:_P-type_atpase_like"/>
    <property type="match status" value="1"/>
</dbReference>
<dbReference type="Gene3D" id="3.30.70.100">
    <property type="match status" value="3"/>
</dbReference>
<evidence type="ECO:0000256" key="7">
    <source>
        <dbReference type="ARBA" id="ARBA00022737"/>
    </source>
</evidence>
<keyword evidence="9" id="KW-0187">Copper transport</keyword>
<evidence type="ECO:0000256" key="6">
    <source>
        <dbReference type="ARBA" id="ARBA00022723"/>
    </source>
</evidence>
<dbReference type="EMBL" id="CAKXAJ010026039">
    <property type="protein sequence ID" value="CAH2252700.1"/>
    <property type="molecule type" value="Genomic_DNA"/>
</dbReference>
<feature type="domain" description="HMA" evidence="18">
    <location>
        <begin position="277"/>
        <end position="343"/>
    </location>
</feature>
<keyword evidence="10 17" id="KW-0067">ATP-binding</keyword>
<dbReference type="PROSITE" id="PS50846">
    <property type="entry name" value="HMA_2"/>
    <property type="match status" value="3"/>
</dbReference>
<dbReference type="SFLD" id="SFLDS00003">
    <property type="entry name" value="Haloacid_Dehalogenase"/>
    <property type="match status" value="1"/>
</dbReference>
<reference evidence="19" key="1">
    <citation type="submission" date="2022-03" db="EMBL/GenBank/DDBJ databases">
        <authorList>
            <person name="Lindestad O."/>
        </authorList>
    </citation>
    <scope>NUCLEOTIDE SEQUENCE</scope>
</reference>
<dbReference type="GO" id="GO:0060003">
    <property type="term" value="P:copper ion export"/>
    <property type="evidence" value="ECO:0007669"/>
    <property type="project" value="TreeGrafter"/>
</dbReference>
<evidence type="ECO:0000256" key="1">
    <source>
        <dbReference type="ARBA" id="ARBA00004166"/>
    </source>
</evidence>
<dbReference type="NCBIfam" id="TIGR00003">
    <property type="entry name" value="copper ion binding protein"/>
    <property type="match status" value="3"/>
</dbReference>
<dbReference type="InterPro" id="IPR023214">
    <property type="entry name" value="HAD_sf"/>
</dbReference>
<dbReference type="Pfam" id="PF00122">
    <property type="entry name" value="E1-E2_ATPase"/>
    <property type="match status" value="1"/>
</dbReference>
<dbReference type="Gene3D" id="3.40.50.1000">
    <property type="entry name" value="HAD superfamily/HAD-like"/>
    <property type="match status" value="1"/>
</dbReference>
<keyword evidence="20" id="KW-1185">Reference proteome</keyword>
<dbReference type="InterPro" id="IPR018303">
    <property type="entry name" value="ATPase_P-typ_P_site"/>
</dbReference>
<dbReference type="FunFam" id="3.30.70.100:FF:000001">
    <property type="entry name" value="ATPase copper transporting beta"/>
    <property type="match status" value="3"/>
</dbReference>
<dbReference type="SUPFAM" id="SSF81665">
    <property type="entry name" value="Calcium ATPase, transmembrane domain M"/>
    <property type="match status" value="1"/>
</dbReference>
<dbReference type="InterPro" id="IPR006121">
    <property type="entry name" value="HMA_dom"/>
</dbReference>
<dbReference type="PRINTS" id="PR00119">
    <property type="entry name" value="CATATPASE"/>
</dbReference>
<keyword evidence="16 17" id="KW-0472">Membrane</keyword>
<dbReference type="AlphaFoldDB" id="A0A8S4S5C3"/>
<dbReference type="InterPro" id="IPR036163">
    <property type="entry name" value="HMA_dom_sf"/>
</dbReference>
<evidence type="ECO:0000256" key="8">
    <source>
        <dbReference type="ARBA" id="ARBA00022741"/>
    </source>
</evidence>
<evidence type="ECO:0000259" key="18">
    <source>
        <dbReference type="PROSITE" id="PS50846"/>
    </source>
</evidence>
<feature type="domain" description="HMA" evidence="18">
    <location>
        <begin position="202"/>
        <end position="268"/>
    </location>
</feature>
<dbReference type="GO" id="GO:0016887">
    <property type="term" value="F:ATP hydrolysis activity"/>
    <property type="evidence" value="ECO:0007669"/>
    <property type="project" value="InterPro"/>
</dbReference>
<evidence type="ECO:0000256" key="11">
    <source>
        <dbReference type="ARBA" id="ARBA00022842"/>
    </source>
</evidence>
<dbReference type="InterPro" id="IPR008250">
    <property type="entry name" value="ATPase_P-typ_transduc_dom_A_sf"/>
</dbReference>
<feature type="domain" description="HMA" evidence="18">
    <location>
        <begin position="44"/>
        <end position="110"/>
    </location>
</feature>
<evidence type="ECO:0000313" key="19">
    <source>
        <dbReference type="EMBL" id="CAH2252700.1"/>
    </source>
</evidence>
<dbReference type="Gene3D" id="2.70.150.10">
    <property type="entry name" value="Calcium-transporting ATPase, cytoplasmic transduction domain A"/>
    <property type="match status" value="1"/>
</dbReference>
<dbReference type="InterPro" id="IPR059000">
    <property type="entry name" value="ATPase_P-type_domA"/>
</dbReference>
<dbReference type="OrthoDB" id="432719at2759"/>
<dbReference type="FunFam" id="3.40.50.1000:FF:000333">
    <property type="entry name" value="Copper-transporting ATPase 2"/>
    <property type="match status" value="1"/>
</dbReference>
<dbReference type="InterPro" id="IPR017969">
    <property type="entry name" value="Heavy-metal-associated_CS"/>
</dbReference>
<dbReference type="GO" id="GO:0005524">
    <property type="term" value="F:ATP binding"/>
    <property type="evidence" value="ECO:0007669"/>
    <property type="project" value="UniProtKB-UniRule"/>
</dbReference>
<dbReference type="PANTHER" id="PTHR43520">
    <property type="entry name" value="ATP7, ISOFORM B"/>
    <property type="match status" value="1"/>
</dbReference>
<keyword evidence="8 17" id="KW-0547">Nucleotide-binding</keyword>
<evidence type="ECO:0000256" key="5">
    <source>
        <dbReference type="ARBA" id="ARBA00022692"/>
    </source>
</evidence>
<dbReference type="SFLD" id="SFLDF00027">
    <property type="entry name" value="p-type_atpase"/>
    <property type="match status" value="1"/>
</dbReference>
<keyword evidence="7" id="KW-0677">Repeat</keyword>
<evidence type="ECO:0000313" key="20">
    <source>
        <dbReference type="Proteomes" id="UP000838756"/>
    </source>
</evidence>
<proteinExistence type="inferred from homology"/>
<protein>
    <recommendedName>
        <fullName evidence="3">P-type Cu(+) transporter</fullName>
        <ecNumber evidence="3">7.2.2.8</ecNumber>
    </recommendedName>
</protein>
<keyword evidence="13 17" id="KW-1133">Transmembrane helix</keyword>
<keyword evidence="15" id="KW-0406">Ion transport</keyword>
<dbReference type="GO" id="GO:0006878">
    <property type="term" value="P:intracellular copper ion homeostasis"/>
    <property type="evidence" value="ECO:0007669"/>
    <property type="project" value="TreeGrafter"/>
</dbReference>
<evidence type="ECO:0000256" key="12">
    <source>
        <dbReference type="ARBA" id="ARBA00022967"/>
    </source>
</evidence>
<dbReference type="Pfam" id="PF00702">
    <property type="entry name" value="Hydrolase"/>
    <property type="match status" value="1"/>
</dbReference>